<dbReference type="PANTHER" id="PTHR33075">
    <property type="entry name" value="OS02G0499800 PROTEIN"/>
    <property type="match status" value="1"/>
</dbReference>
<protein>
    <submittedName>
        <fullName evidence="1">Uncharacterized protein</fullName>
    </submittedName>
</protein>
<dbReference type="PaxDb" id="65489-OBART11G10050.1"/>
<dbReference type="AlphaFoldDB" id="A0A0D3HKQ1"/>
<keyword evidence="2" id="KW-1185">Reference proteome</keyword>
<accession>A0A0D3HKQ1</accession>
<dbReference type="Gramene" id="OBART11G10050.1">
    <property type="protein sequence ID" value="OBART11G10050.1"/>
    <property type="gene ID" value="OBART11G10050"/>
</dbReference>
<dbReference type="eggNOG" id="ENOG502R7IS">
    <property type="taxonomic scope" value="Eukaryota"/>
</dbReference>
<reference evidence="1" key="1">
    <citation type="journal article" date="2009" name="Rice">
        <title>De Novo Next Generation Sequencing of Plant Genomes.</title>
        <authorList>
            <person name="Rounsley S."/>
            <person name="Marri P.R."/>
            <person name="Yu Y."/>
            <person name="He R."/>
            <person name="Sisneros N."/>
            <person name="Goicoechea J.L."/>
            <person name="Lee S.J."/>
            <person name="Angelova A."/>
            <person name="Kudrna D."/>
            <person name="Luo M."/>
            <person name="Affourtit J."/>
            <person name="Desany B."/>
            <person name="Knight J."/>
            <person name="Niazi F."/>
            <person name="Egholm M."/>
            <person name="Wing R.A."/>
        </authorList>
    </citation>
    <scope>NUCLEOTIDE SEQUENCE [LARGE SCALE GENOMIC DNA]</scope>
    <source>
        <strain evidence="1">cv. IRGC 105608</strain>
    </source>
</reference>
<dbReference type="EnsemblPlants" id="OBART11G10050.1">
    <property type="protein sequence ID" value="OBART11G10050.1"/>
    <property type="gene ID" value="OBART11G10050"/>
</dbReference>
<evidence type="ECO:0000313" key="2">
    <source>
        <dbReference type="Proteomes" id="UP000026960"/>
    </source>
</evidence>
<organism evidence="1">
    <name type="scientific">Oryza barthii</name>
    <dbReference type="NCBI Taxonomy" id="65489"/>
    <lineage>
        <taxon>Eukaryota</taxon>
        <taxon>Viridiplantae</taxon>
        <taxon>Streptophyta</taxon>
        <taxon>Embryophyta</taxon>
        <taxon>Tracheophyta</taxon>
        <taxon>Spermatophyta</taxon>
        <taxon>Magnoliopsida</taxon>
        <taxon>Liliopsida</taxon>
        <taxon>Poales</taxon>
        <taxon>Poaceae</taxon>
        <taxon>BOP clade</taxon>
        <taxon>Oryzoideae</taxon>
        <taxon>Oryzeae</taxon>
        <taxon>Oryzinae</taxon>
        <taxon>Oryza</taxon>
    </lineage>
</organism>
<evidence type="ECO:0000313" key="1">
    <source>
        <dbReference type="EnsemblPlants" id="OBART11G10050.1"/>
    </source>
</evidence>
<dbReference type="Proteomes" id="UP000026960">
    <property type="component" value="Chromosome 11"/>
</dbReference>
<dbReference type="HOGENOM" id="CLU_678604_0_0_1"/>
<name>A0A0D3HKQ1_9ORYZ</name>
<sequence length="372" mass="42118">MVPPSPPGGWDFHPGNEIRDQCRRLHGTPVHSSSFYCSHPFKLVVDVPRSTFRLEESSIAIALRACLGGSPAGFFVSHLNDRCYSFCVCNKSVGLWIYNLRSYICRDYHMRFFLWRDGGPNWRFEFRRWESEQLSEWSVVKRKKSMSVKSKSVTVASSSIPISKVFNRFNVLDSSRSCSKFLIASSSDLNSQNPISGPKVSKLDWWYDSDTLKGRVLARVWYKDLDSVPQYVVWEQPNAPNGQSWTIYVYTLNGEFADAFPPDDDLPMGEGPVDPNVNFEDAPAWEFGNVQNFDQEENQGWGNWDEGQDNVNDNVDFLPEIPQPTDIMFDKNFVKDASFWSALNSGSVLGSSKWASGNDVPIASGANEILDP</sequence>
<proteinExistence type="predicted"/>
<reference evidence="1" key="2">
    <citation type="submission" date="2015-03" db="UniProtKB">
        <authorList>
            <consortium name="EnsemblPlants"/>
        </authorList>
    </citation>
    <scope>IDENTIFICATION</scope>
</reference>